<dbReference type="GO" id="GO:0009379">
    <property type="term" value="C:Holliday junction helicase complex"/>
    <property type="evidence" value="ECO:0007669"/>
    <property type="project" value="InterPro"/>
</dbReference>
<evidence type="ECO:0000313" key="9">
    <source>
        <dbReference type="Proteomes" id="UP000607397"/>
    </source>
</evidence>
<evidence type="ECO:0000256" key="3">
    <source>
        <dbReference type="ARBA" id="ARBA00023125"/>
    </source>
</evidence>
<evidence type="ECO:0000259" key="7">
    <source>
        <dbReference type="SMART" id="SM00278"/>
    </source>
</evidence>
<dbReference type="InterPro" id="IPR012340">
    <property type="entry name" value="NA-bd_OB-fold"/>
</dbReference>
<feature type="domain" description="Helix-hairpin-helix DNA-binding motif class 1" evidence="7">
    <location>
        <begin position="78"/>
        <end position="97"/>
    </location>
</feature>
<comment type="similarity">
    <text evidence="6">Belongs to the RuvA family.</text>
</comment>
<comment type="caution">
    <text evidence="8">The sequence shown here is derived from an EMBL/GenBank/DDBJ whole genome shotgun (WGS) entry which is preliminary data.</text>
</comment>
<sequence length="209" mass="22612">MIGYLKGQVVGWQSQPKGRALLTLDINNIGYDLQVPSRLRQHLPEAGAQLQLFTHLQSREDQQTLFGFATAAERDLFRQLISVSSIGPQLALALIDSLGLQELVQAIVSGNTRLLSKTPGVGTKTAERIALELKSKLAEWREASGLEIAPGAGPGTAIQEDVEMTLLALGYTTQEVIQALQAVGQQTALSKTNDPEAWIREAIAWLSSV</sequence>
<evidence type="ECO:0000256" key="5">
    <source>
        <dbReference type="ARBA" id="ARBA00023204"/>
    </source>
</evidence>
<dbReference type="InterPro" id="IPR003583">
    <property type="entry name" value="Hlx-hairpin-Hlx_DNA-bd_motif"/>
</dbReference>
<dbReference type="Proteomes" id="UP000607397">
    <property type="component" value="Unassembled WGS sequence"/>
</dbReference>
<dbReference type="GO" id="GO:0005737">
    <property type="term" value="C:cytoplasm"/>
    <property type="evidence" value="ECO:0007669"/>
    <property type="project" value="UniProtKB-SubCell"/>
</dbReference>
<dbReference type="InterPro" id="IPR000085">
    <property type="entry name" value="RuvA"/>
</dbReference>
<dbReference type="InterPro" id="IPR013849">
    <property type="entry name" value="DNA_helicase_Holl-junc_RuvA_I"/>
</dbReference>
<dbReference type="Pfam" id="PF07499">
    <property type="entry name" value="RuvA_C"/>
    <property type="match status" value="1"/>
</dbReference>
<dbReference type="SUPFAM" id="SSF47781">
    <property type="entry name" value="RuvA domain 2-like"/>
    <property type="match status" value="1"/>
</dbReference>
<dbReference type="InterPro" id="IPR011114">
    <property type="entry name" value="RuvA_C"/>
</dbReference>
<dbReference type="RefSeq" id="WP_161825168.1">
    <property type="nucleotide sequence ID" value="NZ_WVIC01000015.1"/>
</dbReference>
<organism evidence="8 9">
    <name type="scientific">Petrachloros mirabilis ULC683</name>
    <dbReference type="NCBI Taxonomy" id="2781853"/>
    <lineage>
        <taxon>Bacteria</taxon>
        <taxon>Bacillati</taxon>
        <taxon>Cyanobacteriota</taxon>
        <taxon>Cyanophyceae</taxon>
        <taxon>Synechococcales</taxon>
        <taxon>Petrachlorosaceae</taxon>
        <taxon>Petrachloros</taxon>
        <taxon>Petrachloros mirabilis</taxon>
    </lineage>
</organism>
<comment type="domain">
    <text evidence="6">Has three domains with a flexible linker between the domains II and III and assumes an 'L' shape. Domain III is highly mobile and contacts RuvB.</text>
</comment>
<dbReference type="GO" id="GO:0006310">
    <property type="term" value="P:DNA recombination"/>
    <property type="evidence" value="ECO:0007669"/>
    <property type="project" value="UniProtKB-UniRule"/>
</dbReference>
<evidence type="ECO:0000256" key="4">
    <source>
        <dbReference type="ARBA" id="ARBA00023172"/>
    </source>
</evidence>
<comment type="subcellular location">
    <subcellularLocation>
        <location evidence="6">Cytoplasm</location>
    </subcellularLocation>
</comment>
<feature type="region of interest" description="Domain III" evidence="6">
    <location>
        <begin position="157"/>
        <end position="209"/>
    </location>
</feature>
<dbReference type="SUPFAM" id="SSF50249">
    <property type="entry name" value="Nucleic acid-binding proteins"/>
    <property type="match status" value="1"/>
</dbReference>
<keyword evidence="4 6" id="KW-0233">DNA recombination</keyword>
<comment type="subunit">
    <text evidence="6">Homotetramer. Forms an RuvA(8)-RuvB(12)-Holliday junction (HJ) complex. HJ DNA is sandwiched between 2 RuvA tetramers; dsDNA enters through RuvA and exits via RuvB. An RuvB hexamer assembles on each DNA strand where it exits the tetramer. Each RuvB hexamer is contacted by two RuvA subunits (via domain III) on 2 adjacent RuvB subunits; this complex drives branch migration. In the full resolvosome a probable DNA-RuvA(4)-RuvB(12)-RuvC(2) complex forms which resolves the HJ.</text>
</comment>
<evidence type="ECO:0000256" key="6">
    <source>
        <dbReference type="HAMAP-Rule" id="MF_00031"/>
    </source>
</evidence>
<proteinExistence type="inferred from homology"/>
<keyword evidence="5 6" id="KW-0234">DNA repair</keyword>
<accession>A0A8K1ZYZ3</accession>
<dbReference type="Gene3D" id="1.10.150.20">
    <property type="entry name" value="5' to 3' exonuclease, C-terminal subdomain"/>
    <property type="match status" value="1"/>
</dbReference>
<dbReference type="AlphaFoldDB" id="A0A8K1ZYZ3"/>
<dbReference type="Pfam" id="PF14520">
    <property type="entry name" value="HHH_5"/>
    <property type="match status" value="1"/>
</dbReference>
<comment type="caution">
    <text evidence="6">Lacks conserved residue(s) required for the propagation of feature annotation.</text>
</comment>
<keyword evidence="1 6" id="KW-0963">Cytoplasm</keyword>
<reference evidence="8" key="1">
    <citation type="submission" date="2019-12" db="EMBL/GenBank/DDBJ databases">
        <title>High-Quality draft genome sequences of three cyanobacteria isolated from the limestone walls of the Old Cathedral of Coimbra.</title>
        <authorList>
            <person name="Tiago I."/>
            <person name="Soares F."/>
            <person name="Portugal A."/>
        </authorList>
    </citation>
    <scope>NUCLEOTIDE SEQUENCE [LARGE SCALE GENOMIC DNA]</scope>
    <source>
        <strain evidence="8">C</strain>
    </source>
</reference>
<evidence type="ECO:0000256" key="1">
    <source>
        <dbReference type="ARBA" id="ARBA00022490"/>
    </source>
</evidence>
<gene>
    <name evidence="6 8" type="primary">ruvA</name>
    <name evidence="8" type="ORF">GS597_09265</name>
</gene>
<dbReference type="GO" id="GO:0000400">
    <property type="term" value="F:four-way junction DNA binding"/>
    <property type="evidence" value="ECO:0007669"/>
    <property type="project" value="UniProtKB-UniRule"/>
</dbReference>
<name>A0A8K1ZYZ3_9CYAN</name>
<dbReference type="HAMAP" id="MF_00031">
    <property type="entry name" value="DNA_HJ_migration_RuvA"/>
    <property type="match status" value="1"/>
</dbReference>
<dbReference type="Pfam" id="PF01330">
    <property type="entry name" value="RuvA_N"/>
    <property type="match status" value="1"/>
</dbReference>
<dbReference type="GO" id="GO:0006281">
    <property type="term" value="P:DNA repair"/>
    <property type="evidence" value="ECO:0007669"/>
    <property type="project" value="UniProtKB-UniRule"/>
</dbReference>
<dbReference type="SUPFAM" id="SSF46929">
    <property type="entry name" value="DNA helicase RuvA subunit, C-terminal domain"/>
    <property type="match status" value="1"/>
</dbReference>
<keyword evidence="3 6" id="KW-0238">DNA-binding</keyword>
<keyword evidence="2 6" id="KW-0227">DNA damage</keyword>
<dbReference type="Gene3D" id="2.40.50.140">
    <property type="entry name" value="Nucleic acid-binding proteins"/>
    <property type="match status" value="1"/>
</dbReference>
<dbReference type="SMART" id="SM00278">
    <property type="entry name" value="HhH1"/>
    <property type="match status" value="2"/>
</dbReference>
<evidence type="ECO:0000256" key="2">
    <source>
        <dbReference type="ARBA" id="ARBA00022763"/>
    </source>
</evidence>
<dbReference type="GO" id="GO:0005524">
    <property type="term" value="F:ATP binding"/>
    <property type="evidence" value="ECO:0007669"/>
    <property type="project" value="InterPro"/>
</dbReference>
<dbReference type="GO" id="GO:0048476">
    <property type="term" value="C:Holliday junction resolvase complex"/>
    <property type="evidence" value="ECO:0007669"/>
    <property type="project" value="UniProtKB-UniRule"/>
</dbReference>
<keyword evidence="9" id="KW-1185">Reference proteome</keyword>
<evidence type="ECO:0000313" key="8">
    <source>
        <dbReference type="EMBL" id="NCJ06691.1"/>
    </source>
</evidence>
<comment type="function">
    <text evidence="6">The RuvA-RuvB-RuvC complex processes Holliday junction (HJ) DNA during genetic recombination and DNA repair, while the RuvA-RuvB complex plays an important role in the rescue of blocked DNA replication forks via replication fork reversal (RFR). RuvA specifically binds to HJ cruciform DNA, conferring on it an open structure. The RuvB hexamer acts as an ATP-dependent pump, pulling dsDNA into and through the RuvAB complex. HJ branch migration allows RuvC to scan DNA until it finds its consensus sequence, where it cleaves and resolves the cruciform DNA.</text>
</comment>
<dbReference type="CDD" id="cd14332">
    <property type="entry name" value="UBA_RuvA_C"/>
    <property type="match status" value="1"/>
</dbReference>
<dbReference type="InterPro" id="IPR010994">
    <property type="entry name" value="RuvA_2-like"/>
</dbReference>
<dbReference type="NCBIfam" id="TIGR00084">
    <property type="entry name" value="ruvA"/>
    <property type="match status" value="1"/>
</dbReference>
<protein>
    <recommendedName>
        <fullName evidence="6">Holliday junction branch migration complex subunit RuvA</fullName>
    </recommendedName>
</protein>
<dbReference type="GO" id="GO:0009378">
    <property type="term" value="F:four-way junction helicase activity"/>
    <property type="evidence" value="ECO:0007669"/>
    <property type="project" value="InterPro"/>
</dbReference>
<dbReference type="InterPro" id="IPR036267">
    <property type="entry name" value="RuvA_C_sf"/>
</dbReference>
<feature type="domain" description="Helix-hairpin-helix DNA-binding motif class 1" evidence="7">
    <location>
        <begin position="113"/>
        <end position="132"/>
    </location>
</feature>
<dbReference type="EMBL" id="WVIC01000015">
    <property type="protein sequence ID" value="NCJ06691.1"/>
    <property type="molecule type" value="Genomic_DNA"/>
</dbReference>